<protein>
    <recommendedName>
        <fullName evidence="2">UspA domain-containing protein</fullName>
    </recommendedName>
</protein>
<evidence type="ECO:0000256" key="1">
    <source>
        <dbReference type="SAM" id="MobiDB-lite"/>
    </source>
</evidence>
<dbReference type="SUPFAM" id="SSF52402">
    <property type="entry name" value="Adenine nucleotide alpha hydrolases-like"/>
    <property type="match status" value="1"/>
</dbReference>
<reference evidence="3" key="1">
    <citation type="submission" date="2023-06" db="EMBL/GenBank/DDBJ databases">
        <title>Genome-scale phylogeny and comparative genomics of the fungal order Sordariales.</title>
        <authorList>
            <consortium name="Lawrence Berkeley National Laboratory"/>
            <person name="Hensen N."/>
            <person name="Bonometti L."/>
            <person name="Westerberg I."/>
            <person name="Brannstrom I.O."/>
            <person name="Guillou S."/>
            <person name="Cros-Aarteil S."/>
            <person name="Calhoun S."/>
            <person name="Haridas S."/>
            <person name="Kuo A."/>
            <person name="Mondo S."/>
            <person name="Pangilinan J."/>
            <person name="Riley R."/>
            <person name="Labutti K."/>
            <person name="Andreopoulos B."/>
            <person name="Lipzen A."/>
            <person name="Chen C."/>
            <person name="Yanf M."/>
            <person name="Daum C."/>
            <person name="Ng V."/>
            <person name="Clum A."/>
            <person name="Steindorff A."/>
            <person name="Ohm R."/>
            <person name="Martin F."/>
            <person name="Silar P."/>
            <person name="Natvig D."/>
            <person name="Lalanne C."/>
            <person name="Gautier V."/>
            <person name="Ament-Velasquez S.L."/>
            <person name="Kruys A."/>
            <person name="Hutchinson M.I."/>
            <person name="Powell A.J."/>
            <person name="Barry K."/>
            <person name="Miller A.N."/>
            <person name="Grigoriev I.V."/>
            <person name="Debuchy R."/>
            <person name="Gladieux P."/>
            <person name="Thoren M.H."/>
            <person name="Johannesson H."/>
        </authorList>
    </citation>
    <scope>NUCLEOTIDE SEQUENCE</scope>
    <source>
        <strain evidence="3">8032-3</strain>
    </source>
</reference>
<feature type="compositionally biased region" description="Polar residues" evidence="1">
    <location>
        <begin position="96"/>
        <end position="125"/>
    </location>
</feature>
<keyword evidence="4" id="KW-1185">Reference proteome</keyword>
<dbReference type="AlphaFoldDB" id="A0AAJ0FHG6"/>
<organism evidence="3 4">
    <name type="scientific">Phialemonium atrogriseum</name>
    <dbReference type="NCBI Taxonomy" id="1093897"/>
    <lineage>
        <taxon>Eukaryota</taxon>
        <taxon>Fungi</taxon>
        <taxon>Dikarya</taxon>
        <taxon>Ascomycota</taxon>
        <taxon>Pezizomycotina</taxon>
        <taxon>Sordariomycetes</taxon>
        <taxon>Sordariomycetidae</taxon>
        <taxon>Cephalothecales</taxon>
        <taxon>Cephalothecaceae</taxon>
        <taxon>Phialemonium</taxon>
    </lineage>
</organism>
<comment type="caution">
    <text evidence="3">The sequence shown here is derived from an EMBL/GenBank/DDBJ whole genome shotgun (WGS) entry which is preliminary data.</text>
</comment>
<name>A0AAJ0FHG6_9PEZI</name>
<feature type="compositionally biased region" description="Polar residues" evidence="1">
    <location>
        <begin position="29"/>
        <end position="39"/>
    </location>
</feature>
<evidence type="ECO:0000313" key="4">
    <source>
        <dbReference type="Proteomes" id="UP001244011"/>
    </source>
</evidence>
<accession>A0AAJ0FHG6</accession>
<evidence type="ECO:0000259" key="2">
    <source>
        <dbReference type="Pfam" id="PF00582"/>
    </source>
</evidence>
<gene>
    <name evidence="3" type="ORF">QBC33DRAFT_449398</name>
</gene>
<feature type="region of interest" description="Disordered" evidence="1">
    <location>
        <begin position="1"/>
        <end position="155"/>
    </location>
</feature>
<feature type="compositionally biased region" description="Polar residues" evidence="1">
    <location>
        <begin position="1"/>
        <end position="21"/>
    </location>
</feature>
<feature type="compositionally biased region" description="Polar residues" evidence="1">
    <location>
        <begin position="416"/>
        <end position="442"/>
    </location>
</feature>
<dbReference type="CDD" id="cd23659">
    <property type="entry name" value="USP_At3g01520-like"/>
    <property type="match status" value="1"/>
</dbReference>
<dbReference type="Pfam" id="PF00582">
    <property type="entry name" value="Usp"/>
    <property type="match status" value="1"/>
</dbReference>
<dbReference type="Proteomes" id="UP001244011">
    <property type="component" value="Unassembled WGS sequence"/>
</dbReference>
<dbReference type="GeneID" id="85307705"/>
<dbReference type="PANTHER" id="PTHR47815">
    <property type="entry name" value="UNIVERSAL STRESS PROTEIN A FAMILY PROTEIN C25B2.10"/>
    <property type="match status" value="1"/>
</dbReference>
<dbReference type="Gene3D" id="3.40.50.620">
    <property type="entry name" value="HUPs"/>
    <property type="match status" value="1"/>
</dbReference>
<dbReference type="RefSeq" id="XP_060284779.1">
    <property type="nucleotide sequence ID" value="XM_060424518.1"/>
</dbReference>
<feature type="region of interest" description="Disordered" evidence="1">
    <location>
        <begin position="414"/>
        <end position="520"/>
    </location>
</feature>
<feature type="compositionally biased region" description="Acidic residues" evidence="1">
    <location>
        <begin position="451"/>
        <end position="464"/>
    </location>
</feature>
<feature type="domain" description="UspA" evidence="2">
    <location>
        <begin position="197"/>
        <end position="330"/>
    </location>
</feature>
<feature type="compositionally biased region" description="Acidic residues" evidence="1">
    <location>
        <begin position="498"/>
        <end position="510"/>
    </location>
</feature>
<sequence>MSQQASLPPTSSSHPQPTIASRSDDDVSPMTQAAPSQSKPHAPAPGNYFPLEAERGTRAAETAPADQPQRSDKKPELLSPRGSTSTATSLSTSSTGEQGQNEAYPSSNNGDERSNVISRKSSVASVTFRPPKNPSLPQGRQRKTDATRLRASSPSPVRFKRHVGFDNLPVGDATKNNPLSFTLNVRHQGYQSNRRSRTFMAGVDDHDYSDYALVWLLENLVDDGDEVVCVRVVEHSARSSEKSYQEDAKRQLKAIEEKNTQNRAISIVLEYSVGKLHATFQQLIQIHQPSMLIVGTRGRSLGGIQGLVNSRNSFSKYCLQYSPVPVVVVRPDEQRKKKKDKRIHNPARQSYAAMIAASQGKHEADSEASSVYELENQISPDEEAHKVAAAIGLPAAFDPTIKPYMVGQHTVGPRAASSSVAGPSTPTALAPGSTSKSATTSPRPVLASTDSGDEESDDDAEGEFEVMSGQQALVSQKERLRRMEAGEAKALLESGSADIDEEDEEEEESSQGEAGGDSKS</sequence>
<dbReference type="InterPro" id="IPR006016">
    <property type="entry name" value="UspA"/>
</dbReference>
<feature type="compositionally biased region" description="Basic and acidic residues" evidence="1">
    <location>
        <begin position="476"/>
        <end position="487"/>
    </location>
</feature>
<evidence type="ECO:0000313" key="3">
    <source>
        <dbReference type="EMBL" id="KAK1768566.1"/>
    </source>
</evidence>
<proteinExistence type="predicted"/>
<dbReference type="EMBL" id="MU839005">
    <property type="protein sequence ID" value="KAK1768566.1"/>
    <property type="molecule type" value="Genomic_DNA"/>
</dbReference>
<dbReference type="InterPro" id="IPR014729">
    <property type="entry name" value="Rossmann-like_a/b/a_fold"/>
</dbReference>
<feature type="compositionally biased region" description="Low complexity" evidence="1">
    <location>
        <begin position="83"/>
        <end position="95"/>
    </location>
</feature>
<dbReference type="PANTHER" id="PTHR47815:SF1">
    <property type="entry name" value="UNIVERSAL STRESS PROTEIN A FAMILY PROTEIN C25B2.10"/>
    <property type="match status" value="1"/>
</dbReference>